<accession>E8UXQ9</accession>
<dbReference type="eggNOG" id="COG4977">
    <property type="taxonomic scope" value="Bacteria"/>
</dbReference>
<evidence type="ECO:0000313" key="5">
    <source>
        <dbReference type="EMBL" id="ADV83075.1"/>
    </source>
</evidence>
<dbReference type="GO" id="GO:0043565">
    <property type="term" value="F:sequence-specific DNA binding"/>
    <property type="evidence" value="ECO:0007669"/>
    <property type="project" value="InterPro"/>
</dbReference>
<feature type="domain" description="HTH araC/xylS-type" evidence="4">
    <location>
        <begin position="193"/>
        <end position="294"/>
    </location>
</feature>
<proteinExistence type="predicted"/>
<gene>
    <name evidence="5" type="ordered locus">AciPR4_2274</name>
</gene>
<dbReference type="KEGG" id="tsa:AciPR4_2274"/>
<evidence type="ECO:0000256" key="1">
    <source>
        <dbReference type="ARBA" id="ARBA00023015"/>
    </source>
</evidence>
<sequence>MKFVGVEESKEFRAFLRGPSRIGISSSKLNWKGVVVEEHSAESGERSAAIADRHILGLVCGRPWTGEHPDGRGGFISNPNLPGMITFIKDGSTVPAISTRDVCEHVLCSLESSFLNSVLDELEKRPAEELHSRLGFYDPPARQIIRLLIAEAGMGGPLGRLYADHLGHALATRLLLMGAPERRPRRSPSPLPRHLLQRTLEQMSDLHAELDLKTLAAESGYSRGQFLRMFNAAMGCTPHQHILQVRVMRAQELMRQKAFPLSDVAAACGFSSHAHMSRVFHQVLGVTPSTYRRSI</sequence>
<evidence type="ECO:0000313" key="6">
    <source>
        <dbReference type="Proteomes" id="UP000006844"/>
    </source>
</evidence>
<keyword evidence="3" id="KW-0804">Transcription</keyword>
<dbReference type="PANTHER" id="PTHR46796:SF14">
    <property type="entry name" value="TRANSCRIPTIONAL REGULATORY PROTEIN"/>
    <property type="match status" value="1"/>
</dbReference>
<organism evidence="5 6">
    <name type="scientific">Terriglobus saanensis (strain ATCC BAA-1853 / DSM 23119 / SP1PR4)</name>
    <dbReference type="NCBI Taxonomy" id="401053"/>
    <lineage>
        <taxon>Bacteria</taxon>
        <taxon>Pseudomonadati</taxon>
        <taxon>Acidobacteriota</taxon>
        <taxon>Terriglobia</taxon>
        <taxon>Terriglobales</taxon>
        <taxon>Acidobacteriaceae</taxon>
        <taxon>Terriglobus</taxon>
    </lineage>
</organism>
<dbReference type="SUPFAM" id="SSF46689">
    <property type="entry name" value="Homeodomain-like"/>
    <property type="match status" value="2"/>
</dbReference>
<reference evidence="5 6" key="1">
    <citation type="journal article" date="2012" name="Stand. Genomic Sci.">
        <title>Complete genome sequence of Terriglobus saanensis type strain SP1PR4(T), an Acidobacteria from tundra soil.</title>
        <authorList>
            <person name="Rawat S.R."/>
            <person name="Mannisto M.K."/>
            <person name="Starovoytov V."/>
            <person name="Goodwin L."/>
            <person name="Nolan M."/>
            <person name="Hauser L."/>
            <person name="Land M."/>
            <person name="Davenport K.W."/>
            <person name="Woyke T."/>
            <person name="Haggblom M.M."/>
        </authorList>
    </citation>
    <scope>NUCLEOTIDE SEQUENCE</scope>
    <source>
        <strain evidence="6">ATCC BAA-1853 / DSM 23119 / SP1PR4</strain>
    </source>
</reference>
<evidence type="ECO:0000256" key="3">
    <source>
        <dbReference type="ARBA" id="ARBA00023163"/>
    </source>
</evidence>
<dbReference type="AlphaFoldDB" id="E8UXQ9"/>
<dbReference type="InterPro" id="IPR018060">
    <property type="entry name" value="HTH_AraC"/>
</dbReference>
<dbReference type="STRING" id="401053.AciPR4_2274"/>
<dbReference type="Proteomes" id="UP000006844">
    <property type="component" value="Chromosome"/>
</dbReference>
<dbReference type="Gene3D" id="1.10.10.60">
    <property type="entry name" value="Homeodomain-like"/>
    <property type="match status" value="1"/>
</dbReference>
<name>E8UXQ9_TERSS</name>
<protein>
    <submittedName>
        <fullName evidence="5">Transcriptional regulator, AraC family</fullName>
    </submittedName>
</protein>
<keyword evidence="1" id="KW-0805">Transcription regulation</keyword>
<dbReference type="EMBL" id="CP002467">
    <property type="protein sequence ID" value="ADV83075.1"/>
    <property type="molecule type" value="Genomic_DNA"/>
</dbReference>
<dbReference type="GO" id="GO:0003700">
    <property type="term" value="F:DNA-binding transcription factor activity"/>
    <property type="evidence" value="ECO:0007669"/>
    <property type="project" value="InterPro"/>
</dbReference>
<dbReference type="InterPro" id="IPR009057">
    <property type="entry name" value="Homeodomain-like_sf"/>
</dbReference>
<dbReference type="HOGENOM" id="CLU_000445_88_4_0"/>
<evidence type="ECO:0000259" key="4">
    <source>
        <dbReference type="PROSITE" id="PS01124"/>
    </source>
</evidence>
<keyword evidence="2" id="KW-0238">DNA-binding</keyword>
<dbReference type="Pfam" id="PF12833">
    <property type="entry name" value="HTH_18"/>
    <property type="match status" value="1"/>
</dbReference>
<dbReference type="PROSITE" id="PS01124">
    <property type="entry name" value="HTH_ARAC_FAMILY_2"/>
    <property type="match status" value="1"/>
</dbReference>
<dbReference type="SMART" id="SM00342">
    <property type="entry name" value="HTH_ARAC"/>
    <property type="match status" value="1"/>
</dbReference>
<dbReference type="PANTHER" id="PTHR46796">
    <property type="entry name" value="HTH-TYPE TRANSCRIPTIONAL ACTIVATOR RHAS-RELATED"/>
    <property type="match status" value="1"/>
</dbReference>
<dbReference type="OrthoDB" id="110167at2"/>
<dbReference type="InterPro" id="IPR050204">
    <property type="entry name" value="AraC_XylS_family_regulators"/>
</dbReference>
<evidence type="ECO:0000256" key="2">
    <source>
        <dbReference type="ARBA" id="ARBA00023125"/>
    </source>
</evidence>
<keyword evidence="6" id="KW-1185">Reference proteome</keyword>